<gene>
    <name evidence="2" type="ORF">P171DRAFT_411043</name>
</gene>
<dbReference type="AlphaFoldDB" id="A0A9P4PNU5"/>
<keyword evidence="3" id="KW-1185">Reference proteome</keyword>
<reference evidence="2" key="1">
    <citation type="journal article" date="2020" name="Stud. Mycol.">
        <title>101 Dothideomycetes genomes: a test case for predicting lifestyles and emergence of pathogens.</title>
        <authorList>
            <person name="Haridas S."/>
            <person name="Albert R."/>
            <person name="Binder M."/>
            <person name="Bloem J."/>
            <person name="Labutti K."/>
            <person name="Salamov A."/>
            <person name="Andreopoulos B."/>
            <person name="Baker S."/>
            <person name="Barry K."/>
            <person name="Bills G."/>
            <person name="Bluhm B."/>
            <person name="Cannon C."/>
            <person name="Castanera R."/>
            <person name="Culley D."/>
            <person name="Daum C."/>
            <person name="Ezra D."/>
            <person name="Gonzalez J."/>
            <person name="Henrissat B."/>
            <person name="Kuo A."/>
            <person name="Liang C."/>
            <person name="Lipzen A."/>
            <person name="Lutzoni F."/>
            <person name="Magnuson J."/>
            <person name="Mondo S."/>
            <person name="Nolan M."/>
            <person name="Ohm R."/>
            <person name="Pangilinan J."/>
            <person name="Park H.-J."/>
            <person name="Ramirez L."/>
            <person name="Alfaro M."/>
            <person name="Sun H."/>
            <person name="Tritt A."/>
            <person name="Yoshinaga Y."/>
            <person name="Zwiers L.-H."/>
            <person name="Turgeon B."/>
            <person name="Goodwin S."/>
            <person name="Spatafora J."/>
            <person name="Crous P."/>
            <person name="Grigoriev I."/>
        </authorList>
    </citation>
    <scope>NUCLEOTIDE SEQUENCE</scope>
    <source>
        <strain evidence="2">CBS 690.94</strain>
    </source>
</reference>
<proteinExistence type="predicted"/>
<sequence>MARFVPKQCLPPDLAFFTQISGDTTEQVARHLLDFIPPIPPGSIIHDNACGSGAMTVALMEAHTKNIVIHATDKVPSLIDTMSKKATSLSWPVLAEVMLSEALSFPPAKFTHSFTNFAIMLIKEDAAVAEGIHRTLRDGGVAVLSIWDAPLPVQVVKAAHEFLRSGQSALPPAIARGSFNAEDLRSLLEGVGFTSRGLSFGRTKAVLEVADLRFWATAVWSFLGCPQNGWIAQDEQRWDEVIDFIVDWVQNWENYRKLDSGAVRLDMEAHVVVAWK</sequence>
<feature type="domain" description="Methyltransferase" evidence="1">
    <location>
        <begin position="47"/>
        <end position="140"/>
    </location>
</feature>
<dbReference type="Proteomes" id="UP000799764">
    <property type="component" value="Unassembled WGS sequence"/>
</dbReference>
<name>A0A9P4PNU5_9PLEO</name>
<evidence type="ECO:0000313" key="3">
    <source>
        <dbReference type="Proteomes" id="UP000799764"/>
    </source>
</evidence>
<dbReference type="Pfam" id="PF13649">
    <property type="entry name" value="Methyltransf_25"/>
    <property type="match status" value="1"/>
</dbReference>
<dbReference type="OrthoDB" id="2013972at2759"/>
<protein>
    <submittedName>
        <fullName evidence="2">S-adenosyl-L-methionine-dependent methyltransferase</fullName>
    </submittedName>
</protein>
<organism evidence="2 3">
    <name type="scientific">Karstenula rhodostoma CBS 690.94</name>
    <dbReference type="NCBI Taxonomy" id="1392251"/>
    <lineage>
        <taxon>Eukaryota</taxon>
        <taxon>Fungi</taxon>
        <taxon>Dikarya</taxon>
        <taxon>Ascomycota</taxon>
        <taxon>Pezizomycotina</taxon>
        <taxon>Dothideomycetes</taxon>
        <taxon>Pleosporomycetidae</taxon>
        <taxon>Pleosporales</taxon>
        <taxon>Massarineae</taxon>
        <taxon>Didymosphaeriaceae</taxon>
        <taxon>Karstenula</taxon>
    </lineage>
</organism>
<comment type="caution">
    <text evidence="2">The sequence shown here is derived from an EMBL/GenBank/DDBJ whole genome shotgun (WGS) entry which is preliminary data.</text>
</comment>
<evidence type="ECO:0000313" key="2">
    <source>
        <dbReference type="EMBL" id="KAF2446668.1"/>
    </source>
</evidence>
<keyword evidence="2" id="KW-0489">Methyltransferase</keyword>
<dbReference type="InterPro" id="IPR029063">
    <property type="entry name" value="SAM-dependent_MTases_sf"/>
</dbReference>
<dbReference type="GO" id="GO:0008168">
    <property type="term" value="F:methyltransferase activity"/>
    <property type="evidence" value="ECO:0007669"/>
    <property type="project" value="UniProtKB-KW"/>
</dbReference>
<accession>A0A9P4PNU5</accession>
<dbReference type="InterPro" id="IPR041698">
    <property type="entry name" value="Methyltransf_25"/>
</dbReference>
<dbReference type="SUPFAM" id="SSF53335">
    <property type="entry name" value="S-adenosyl-L-methionine-dependent methyltransferases"/>
    <property type="match status" value="1"/>
</dbReference>
<evidence type="ECO:0000259" key="1">
    <source>
        <dbReference type="Pfam" id="PF13649"/>
    </source>
</evidence>
<keyword evidence="2" id="KW-0808">Transferase</keyword>
<dbReference type="EMBL" id="MU001498">
    <property type="protein sequence ID" value="KAF2446668.1"/>
    <property type="molecule type" value="Genomic_DNA"/>
</dbReference>
<dbReference type="Gene3D" id="3.40.50.150">
    <property type="entry name" value="Vaccinia Virus protein VP39"/>
    <property type="match status" value="1"/>
</dbReference>
<dbReference type="GO" id="GO:0032259">
    <property type="term" value="P:methylation"/>
    <property type="evidence" value="ECO:0007669"/>
    <property type="project" value="UniProtKB-KW"/>
</dbReference>
<dbReference type="CDD" id="cd02440">
    <property type="entry name" value="AdoMet_MTases"/>
    <property type="match status" value="1"/>
</dbReference>